<keyword evidence="12" id="KW-1185">Reference proteome</keyword>
<feature type="coiled-coil region" evidence="10">
    <location>
        <begin position="56"/>
        <end position="90"/>
    </location>
</feature>
<dbReference type="InterPro" id="IPR003369">
    <property type="entry name" value="TatA/B/E"/>
</dbReference>
<keyword evidence="2 9" id="KW-0813">Transport</keyword>
<organism evidence="11 12">
    <name type="scientific">Acinetobacter populi</name>
    <dbReference type="NCBI Taxonomy" id="1582270"/>
    <lineage>
        <taxon>Bacteria</taxon>
        <taxon>Pseudomonadati</taxon>
        <taxon>Pseudomonadota</taxon>
        <taxon>Gammaproteobacteria</taxon>
        <taxon>Moraxellales</taxon>
        <taxon>Moraxellaceae</taxon>
        <taxon>Acinetobacter</taxon>
    </lineage>
</organism>
<dbReference type="GO" id="GO:0033281">
    <property type="term" value="C:TAT protein transport complex"/>
    <property type="evidence" value="ECO:0007669"/>
    <property type="project" value="UniProtKB-UniRule"/>
</dbReference>
<keyword evidence="4 9" id="KW-0812">Transmembrane</keyword>
<name>A0A1Z9Z2C4_9GAMM</name>
<reference evidence="11 12" key="1">
    <citation type="submission" date="2017-05" db="EMBL/GenBank/DDBJ databases">
        <title>Acinetobacter populi ANC 5415 (= PBJ7), whole genome shotgun sequencing project.</title>
        <authorList>
            <person name="Nemec A."/>
            <person name="Radolfova-Krizova L."/>
        </authorList>
    </citation>
    <scope>NUCLEOTIDE SEQUENCE [LARGE SCALE GENOMIC DNA]</scope>
    <source>
        <strain evidence="11 12">PBJ7</strain>
    </source>
</reference>
<evidence type="ECO:0000256" key="3">
    <source>
        <dbReference type="ARBA" id="ARBA00022475"/>
    </source>
</evidence>
<keyword evidence="5 9" id="KW-0653">Protein transport</keyword>
<comment type="function">
    <text evidence="9">Part of the twin-arginine translocation (Tat) system that transports large folded proteins containing a characteristic twin-arginine motif in their signal peptide across membranes. Together with TatC, TatB is part of a receptor directly interacting with Tat signal peptides. TatB may form an oligomeric binding site that transiently accommodates folded Tat precursor proteins before their translocation.</text>
</comment>
<sequence>MLNLGMSEILIFSIIALIVLGPEKLPIALKTVAKWYVRIKKFVTNVQQDIEKEFKISELREQMQDEIKRIEALEQQMQEKFAAMERQQNEFLQQQLKQKAIRYDYLEGFYQVPFQASFDARVLSQSAQPIAINPVHTTLKVAV</sequence>
<evidence type="ECO:0000256" key="7">
    <source>
        <dbReference type="ARBA" id="ARBA00023010"/>
    </source>
</evidence>
<dbReference type="PANTHER" id="PTHR33162">
    <property type="entry name" value="SEC-INDEPENDENT PROTEIN TRANSLOCASE PROTEIN TATA, CHLOROPLASTIC"/>
    <property type="match status" value="1"/>
</dbReference>
<dbReference type="Proteomes" id="UP000196536">
    <property type="component" value="Unassembled WGS sequence"/>
</dbReference>
<dbReference type="InterPro" id="IPR036679">
    <property type="entry name" value="FlgN-like_sf"/>
</dbReference>
<comment type="caution">
    <text evidence="11">The sequence shown here is derived from an EMBL/GenBank/DDBJ whole genome shotgun (WGS) entry which is preliminary data.</text>
</comment>
<evidence type="ECO:0000256" key="6">
    <source>
        <dbReference type="ARBA" id="ARBA00022989"/>
    </source>
</evidence>
<comment type="subunit">
    <text evidence="9">The Tat system comprises two distinct complexes: a TatABC complex, containing multiple copies of TatA, TatB and TatC subunits, and a separate TatA complex, containing only TatA subunits. Substrates initially bind to the TatABC complex, which probably triggers association of the separate TatA complex to form the active translocon.</text>
</comment>
<gene>
    <name evidence="9" type="primary">tatB</name>
    <name evidence="11" type="ORF">CAP51_02970</name>
</gene>
<dbReference type="GO" id="GO:0008320">
    <property type="term" value="F:protein transmembrane transporter activity"/>
    <property type="evidence" value="ECO:0007669"/>
    <property type="project" value="UniProtKB-UniRule"/>
</dbReference>
<evidence type="ECO:0000256" key="9">
    <source>
        <dbReference type="HAMAP-Rule" id="MF_00237"/>
    </source>
</evidence>
<protein>
    <recommendedName>
        <fullName evidence="9">Sec-independent protein translocase protein TatB</fullName>
    </recommendedName>
</protein>
<evidence type="ECO:0000313" key="12">
    <source>
        <dbReference type="Proteomes" id="UP000196536"/>
    </source>
</evidence>
<dbReference type="RefSeq" id="WP_087619258.1">
    <property type="nucleotide sequence ID" value="NZ_JAKVJF010000005.1"/>
</dbReference>
<dbReference type="NCBIfam" id="TIGR01410">
    <property type="entry name" value="tatB"/>
    <property type="match status" value="1"/>
</dbReference>
<comment type="similarity">
    <text evidence="9">Belongs to the TatB family.</text>
</comment>
<keyword evidence="6 9" id="KW-1133">Transmembrane helix</keyword>
<evidence type="ECO:0000256" key="2">
    <source>
        <dbReference type="ARBA" id="ARBA00022448"/>
    </source>
</evidence>
<dbReference type="OrthoDB" id="9816005at2"/>
<comment type="subcellular location">
    <subcellularLocation>
        <location evidence="9">Cell membrane</location>
        <topology evidence="9">Single-pass membrane protein</topology>
    </subcellularLocation>
    <subcellularLocation>
        <location evidence="1">Membrane</location>
        <topology evidence="1">Single-pass membrane protein</topology>
    </subcellularLocation>
</comment>
<accession>A0A1Z9Z2C4</accession>
<dbReference type="GO" id="GO:0043953">
    <property type="term" value="P:protein transport by the Tat complex"/>
    <property type="evidence" value="ECO:0007669"/>
    <property type="project" value="UniProtKB-UniRule"/>
</dbReference>
<evidence type="ECO:0000313" key="11">
    <source>
        <dbReference type="EMBL" id="OUY08589.1"/>
    </source>
</evidence>
<dbReference type="AlphaFoldDB" id="A0A1Z9Z2C4"/>
<evidence type="ECO:0000256" key="1">
    <source>
        <dbReference type="ARBA" id="ARBA00004167"/>
    </source>
</evidence>
<dbReference type="GO" id="GO:0044780">
    <property type="term" value="P:bacterial-type flagellum assembly"/>
    <property type="evidence" value="ECO:0007669"/>
    <property type="project" value="InterPro"/>
</dbReference>
<evidence type="ECO:0000256" key="4">
    <source>
        <dbReference type="ARBA" id="ARBA00022692"/>
    </source>
</evidence>
<dbReference type="Gene3D" id="1.20.5.3310">
    <property type="match status" value="1"/>
</dbReference>
<keyword evidence="10" id="KW-0175">Coiled coil</keyword>
<evidence type="ECO:0000256" key="10">
    <source>
        <dbReference type="SAM" id="Coils"/>
    </source>
</evidence>
<dbReference type="PRINTS" id="PR01506">
    <property type="entry name" value="TATBPROTEIN"/>
</dbReference>
<keyword evidence="3 9" id="KW-1003">Cell membrane</keyword>
<dbReference type="Pfam" id="PF02416">
    <property type="entry name" value="TatA_B_E"/>
    <property type="match status" value="1"/>
</dbReference>
<dbReference type="InterPro" id="IPR018448">
    <property type="entry name" value="TatB"/>
</dbReference>
<evidence type="ECO:0000256" key="8">
    <source>
        <dbReference type="ARBA" id="ARBA00023136"/>
    </source>
</evidence>
<dbReference type="HAMAP" id="MF_00237">
    <property type="entry name" value="TatB"/>
    <property type="match status" value="1"/>
</dbReference>
<dbReference type="SUPFAM" id="SSF140566">
    <property type="entry name" value="FlgN-like"/>
    <property type="match status" value="1"/>
</dbReference>
<evidence type="ECO:0000256" key="5">
    <source>
        <dbReference type="ARBA" id="ARBA00022927"/>
    </source>
</evidence>
<dbReference type="EMBL" id="NEXX01000001">
    <property type="protein sequence ID" value="OUY08589.1"/>
    <property type="molecule type" value="Genomic_DNA"/>
</dbReference>
<keyword evidence="7 9" id="KW-0811">Translocation</keyword>
<dbReference type="PANTHER" id="PTHR33162:SF1">
    <property type="entry name" value="SEC-INDEPENDENT PROTEIN TRANSLOCASE PROTEIN TATA, CHLOROPLASTIC"/>
    <property type="match status" value="1"/>
</dbReference>
<keyword evidence="8 9" id="KW-0472">Membrane</keyword>
<proteinExistence type="inferred from homology"/>